<dbReference type="EMBL" id="CP019124">
    <property type="protein sequence ID" value="APX90690.1"/>
    <property type="molecule type" value="Genomic_DNA"/>
</dbReference>
<evidence type="ECO:0000256" key="1">
    <source>
        <dbReference type="SAM" id="MobiDB-lite"/>
    </source>
</evidence>
<dbReference type="InterPro" id="IPR028992">
    <property type="entry name" value="Hedgehog/Intein_dom"/>
</dbReference>
<dbReference type="InterPro" id="IPR036844">
    <property type="entry name" value="Hint_dom_sf"/>
</dbReference>
<feature type="compositionally biased region" description="Polar residues" evidence="1">
    <location>
        <begin position="10"/>
        <end position="22"/>
    </location>
</feature>
<evidence type="ECO:0000313" key="3">
    <source>
        <dbReference type="Proteomes" id="UP000187266"/>
    </source>
</evidence>
<keyword evidence="3" id="KW-1185">Reference proteome</keyword>
<organism evidence="2 3">
    <name type="scientific">Brevirhabdus pacifica</name>
    <dbReference type="NCBI Taxonomy" id="1267768"/>
    <lineage>
        <taxon>Bacteria</taxon>
        <taxon>Pseudomonadati</taxon>
        <taxon>Pseudomonadota</taxon>
        <taxon>Alphaproteobacteria</taxon>
        <taxon>Rhodobacterales</taxon>
        <taxon>Paracoccaceae</taxon>
        <taxon>Brevirhabdus</taxon>
    </lineage>
</organism>
<sequence>MAISFWARGDSSSANNSEINSMGTNKVATTQLTFESSGPGGDTKFDFNGGASDPDTVLIIDGIARTFTVEVVGNLPSINKLKNVNGEDLRGEKVMIITDDLTGQRYYFLQGRQLSYETMNAMPNGAIPVDNIRNKDNPPLCFLRGTAIDTPDGPRPIESLAAGDLVMTDQGPQPIRWIGHSHLSPLELIVDRSLWPVRIRAGALGNGLPISDLVVSPNHRLLLSGWTLEMHLGIESALCAAKHLTNGLSIASWLPDEGVDYFHIMFDSHLMVRAHGLLSESLFLGGMALRHVGPEAMAELTRLFPEVMARAEEEDAGRDTTALPVLKRHEARLAG</sequence>
<accession>A0A1U7DL26</accession>
<dbReference type="SUPFAM" id="SSF51294">
    <property type="entry name" value="Hedgehog/intein (Hint) domain"/>
    <property type="match status" value="1"/>
</dbReference>
<proteinExistence type="predicted"/>
<protein>
    <submittedName>
        <fullName evidence="2">Uncharacterized protein</fullName>
    </submittedName>
</protein>
<dbReference type="RefSeq" id="WP_076980707.1">
    <property type="nucleotide sequence ID" value="NZ_CP019124.1"/>
</dbReference>
<reference evidence="2 3" key="1">
    <citation type="submission" date="2017-01" db="EMBL/GenBank/DDBJ databases">
        <title>Genomic analysis of Xuhuaishuia manganoxidans DY6-4.</title>
        <authorList>
            <person name="Wang X."/>
        </authorList>
    </citation>
    <scope>NUCLEOTIDE SEQUENCE [LARGE SCALE GENOMIC DNA]</scope>
    <source>
        <strain evidence="2 3">DY6-4</strain>
    </source>
</reference>
<dbReference type="STRING" id="1267768.BV394_13975"/>
<feature type="region of interest" description="Disordered" evidence="1">
    <location>
        <begin position="1"/>
        <end position="22"/>
    </location>
</feature>
<accession>A0A2M9DBJ9</accession>
<dbReference type="Gene3D" id="2.170.16.10">
    <property type="entry name" value="Hedgehog/Intein (Hint) domain"/>
    <property type="match status" value="1"/>
</dbReference>
<name>A0A1U7DL26_9RHOB</name>
<gene>
    <name evidence="2" type="ORF">BV394_13975</name>
</gene>
<dbReference type="AlphaFoldDB" id="A0A1U7DL26"/>
<dbReference type="Proteomes" id="UP000187266">
    <property type="component" value="Chromosome"/>
</dbReference>
<dbReference type="Pfam" id="PF13403">
    <property type="entry name" value="Hint_2"/>
    <property type="match status" value="1"/>
</dbReference>
<evidence type="ECO:0000313" key="2">
    <source>
        <dbReference type="EMBL" id="APX90690.1"/>
    </source>
</evidence>